<dbReference type="InterPro" id="IPR005094">
    <property type="entry name" value="Endonuclease_MobA/VirD2"/>
</dbReference>
<accession>A0A917FET1</accession>
<comment type="caution">
    <text evidence="3">The sequence shown here is derived from an EMBL/GenBank/DDBJ whole genome shotgun (WGS) entry which is preliminary data.</text>
</comment>
<dbReference type="AlphaFoldDB" id="A0A917FET1"/>
<dbReference type="Pfam" id="PF03432">
    <property type="entry name" value="Relaxase"/>
    <property type="match status" value="1"/>
</dbReference>
<keyword evidence="4" id="KW-1185">Reference proteome</keyword>
<evidence type="ECO:0000256" key="1">
    <source>
        <dbReference type="SAM" id="MobiDB-lite"/>
    </source>
</evidence>
<dbReference type="EMBL" id="BMHV01000017">
    <property type="protein sequence ID" value="GGF68777.1"/>
    <property type="molecule type" value="Genomic_DNA"/>
</dbReference>
<dbReference type="RefSeq" id="WP_188665374.1">
    <property type="nucleotide sequence ID" value="NZ_BMHV01000017.1"/>
</dbReference>
<sequence length="446" mass="52210">MVFEDEEYGYVKGGSVNQEDERLMKRFFANGGRSSSGFARSRRAARIRYNNYRNYAGDQGKREAVVKVVSAKKSASSVRALVKYISREDEDEQVEIYDQFGLPTDKEAIENWELRTDQENQREDGTWRNNQAWHLVCSVQKEHDARISETKFKLECAVRGFVAENFGQHYFQVVWAIHAGTKDHPHAHLVIKAQPDRGNRLHFDRTGDMFDILRDNFATHLQNVGLDYVATRREDRHHIRRKILSDEAPLRPPFPTGGHRVEGPALLHMAQNAKPQKQKWRLFNKEEKLEVPALFERMYLEPKTAYKNWLWLIQHPNCEGRRRKAHRFGIWVLTTRPRMIGQLVEGVPKPKGGQEVVNALTGRALGSWPHNWQPMLRRVVKKKTDKEKMLASLSRMFRNGIFDRAERFDIMQNEWRDLVFELRQARQKKRKKQGPVKSSQRGGWSL</sequence>
<evidence type="ECO:0000313" key="3">
    <source>
        <dbReference type="EMBL" id="GGF68777.1"/>
    </source>
</evidence>
<organism evidence="3 4">
    <name type="scientific">Terasakiella brassicae</name>
    <dbReference type="NCBI Taxonomy" id="1634917"/>
    <lineage>
        <taxon>Bacteria</taxon>
        <taxon>Pseudomonadati</taxon>
        <taxon>Pseudomonadota</taxon>
        <taxon>Alphaproteobacteria</taxon>
        <taxon>Rhodospirillales</taxon>
        <taxon>Terasakiellaceae</taxon>
        <taxon>Terasakiella</taxon>
    </lineage>
</organism>
<gene>
    <name evidence="3" type="ORF">GCM10011332_23640</name>
</gene>
<reference evidence="3" key="1">
    <citation type="journal article" date="2014" name="Int. J. Syst. Evol. Microbiol.">
        <title>Complete genome sequence of Corynebacterium casei LMG S-19264T (=DSM 44701T), isolated from a smear-ripened cheese.</title>
        <authorList>
            <consortium name="US DOE Joint Genome Institute (JGI-PGF)"/>
            <person name="Walter F."/>
            <person name="Albersmeier A."/>
            <person name="Kalinowski J."/>
            <person name="Ruckert C."/>
        </authorList>
    </citation>
    <scope>NUCLEOTIDE SEQUENCE</scope>
    <source>
        <strain evidence="3">CGMCC 1.15254</strain>
    </source>
</reference>
<feature type="domain" description="MobA/VirD2-like nuclease" evidence="2">
    <location>
        <begin position="84"/>
        <end position="204"/>
    </location>
</feature>
<dbReference type="Proteomes" id="UP000632498">
    <property type="component" value="Unassembled WGS sequence"/>
</dbReference>
<proteinExistence type="predicted"/>
<evidence type="ECO:0000259" key="2">
    <source>
        <dbReference type="Pfam" id="PF03432"/>
    </source>
</evidence>
<protein>
    <recommendedName>
        <fullName evidence="2">MobA/VirD2-like nuclease domain-containing protein</fullName>
    </recommendedName>
</protein>
<reference evidence="3" key="2">
    <citation type="submission" date="2020-09" db="EMBL/GenBank/DDBJ databases">
        <authorList>
            <person name="Sun Q."/>
            <person name="Zhou Y."/>
        </authorList>
    </citation>
    <scope>NUCLEOTIDE SEQUENCE</scope>
    <source>
        <strain evidence="3">CGMCC 1.15254</strain>
    </source>
</reference>
<name>A0A917FET1_9PROT</name>
<feature type="compositionally biased region" description="Polar residues" evidence="1">
    <location>
        <begin position="436"/>
        <end position="446"/>
    </location>
</feature>
<dbReference type="Gene3D" id="3.30.930.30">
    <property type="match status" value="1"/>
</dbReference>
<evidence type="ECO:0000313" key="4">
    <source>
        <dbReference type="Proteomes" id="UP000632498"/>
    </source>
</evidence>
<feature type="region of interest" description="Disordered" evidence="1">
    <location>
        <begin position="426"/>
        <end position="446"/>
    </location>
</feature>